<dbReference type="InParanoid" id="E2B406"/>
<name>E2B406_HARSA</name>
<protein>
    <submittedName>
        <fullName evidence="2">Uncharacterized protein</fullName>
    </submittedName>
</protein>
<dbReference type="OrthoDB" id="7311776at2759"/>
<evidence type="ECO:0000313" key="2">
    <source>
        <dbReference type="EMBL" id="EFN89572.1"/>
    </source>
</evidence>
<dbReference type="Pfam" id="PF24664">
    <property type="entry name" value="Monjiviricetes_fusion"/>
    <property type="match status" value="1"/>
</dbReference>
<evidence type="ECO:0000256" key="1">
    <source>
        <dbReference type="SAM" id="Phobius"/>
    </source>
</evidence>
<feature type="non-terminal residue" evidence="2">
    <location>
        <position position="1"/>
    </location>
</feature>
<evidence type="ECO:0000313" key="3">
    <source>
        <dbReference type="Proteomes" id="UP000008237"/>
    </source>
</evidence>
<feature type="transmembrane region" description="Helical" evidence="1">
    <location>
        <begin position="289"/>
        <end position="313"/>
    </location>
</feature>
<keyword evidence="1" id="KW-0812">Transmembrane</keyword>
<keyword evidence="1" id="KW-1133">Transmembrane helix</keyword>
<proteinExistence type="predicted"/>
<reference evidence="2 3" key="1">
    <citation type="journal article" date="2010" name="Science">
        <title>Genomic comparison of the ants Camponotus floridanus and Harpegnathos saltator.</title>
        <authorList>
            <person name="Bonasio R."/>
            <person name="Zhang G."/>
            <person name="Ye C."/>
            <person name="Mutti N.S."/>
            <person name="Fang X."/>
            <person name="Qin N."/>
            <person name="Donahue G."/>
            <person name="Yang P."/>
            <person name="Li Q."/>
            <person name="Li C."/>
            <person name="Zhang P."/>
            <person name="Huang Z."/>
            <person name="Berger S.L."/>
            <person name="Reinberg D."/>
            <person name="Wang J."/>
            <person name="Liebig J."/>
        </authorList>
    </citation>
    <scope>NUCLEOTIDE SEQUENCE [LARGE SCALE GENOMIC DNA]</scope>
    <source>
        <strain evidence="2 3">R22 G/1</strain>
    </source>
</reference>
<dbReference type="EMBL" id="GL445444">
    <property type="protein sequence ID" value="EFN89572.1"/>
    <property type="molecule type" value="Genomic_DNA"/>
</dbReference>
<dbReference type="Proteomes" id="UP000008237">
    <property type="component" value="Unassembled WGS sequence"/>
</dbReference>
<keyword evidence="1" id="KW-0472">Membrane</keyword>
<accession>E2B406</accession>
<sequence length="315" mass="35759">YSISTQDTTFALASRGEVKVCGYPLIKTEHPKLFIFETFMDLSILKKIHNPANTDIFTYMNSKFVYVEKHFRAQLNQLYRNILYQQCYLEQKMLQNALAIATQSPDIFAYHFMKAPGYTSILAGEVIHIIKCVPVEVQVAQTLNCYNQLPVIRGNKTYYLAPQTHLLLRQGTQVNCNPLAPVMYQLGEAWYKIMPNPIESISPTILKPMTKPEWKYTSPGALATSGIYSQSDLDEFKDHILFPAERPSVLNTMARAMMGQSATIHGGSFTNLLDEASLEKLATSTWDKIWGRFLIFGNISAGIMGIFLIFRFIKL</sequence>
<dbReference type="AlphaFoldDB" id="E2B406"/>
<dbReference type="OMA" id="NTMARAM"/>
<feature type="non-terminal residue" evidence="2">
    <location>
        <position position="315"/>
    </location>
</feature>
<keyword evidence="3" id="KW-1185">Reference proteome</keyword>
<gene>
    <name evidence="2" type="ORF">EAI_09107</name>
</gene>
<organism evidence="3">
    <name type="scientific">Harpegnathos saltator</name>
    <name type="common">Jerdon's jumping ant</name>
    <dbReference type="NCBI Taxonomy" id="610380"/>
    <lineage>
        <taxon>Eukaryota</taxon>
        <taxon>Metazoa</taxon>
        <taxon>Ecdysozoa</taxon>
        <taxon>Arthropoda</taxon>
        <taxon>Hexapoda</taxon>
        <taxon>Insecta</taxon>
        <taxon>Pterygota</taxon>
        <taxon>Neoptera</taxon>
        <taxon>Endopterygota</taxon>
        <taxon>Hymenoptera</taxon>
        <taxon>Apocrita</taxon>
        <taxon>Aculeata</taxon>
        <taxon>Formicoidea</taxon>
        <taxon>Formicidae</taxon>
        <taxon>Ponerinae</taxon>
        <taxon>Ponerini</taxon>
        <taxon>Harpegnathos</taxon>
    </lineage>
</organism>